<feature type="compositionally biased region" description="Low complexity" evidence="1">
    <location>
        <begin position="1"/>
        <end position="15"/>
    </location>
</feature>
<proteinExistence type="predicted"/>
<protein>
    <submittedName>
        <fullName evidence="2">Uncharacterized protein</fullName>
    </submittedName>
</protein>
<accession>A0ABP4RAD4</accession>
<evidence type="ECO:0000256" key="1">
    <source>
        <dbReference type="SAM" id="MobiDB-lite"/>
    </source>
</evidence>
<reference evidence="3" key="1">
    <citation type="journal article" date="2019" name="Int. J. Syst. Evol. Microbiol.">
        <title>The Global Catalogue of Microorganisms (GCM) 10K type strain sequencing project: providing services to taxonomists for standard genome sequencing and annotation.</title>
        <authorList>
            <consortium name="The Broad Institute Genomics Platform"/>
            <consortium name="The Broad Institute Genome Sequencing Center for Infectious Disease"/>
            <person name="Wu L."/>
            <person name="Ma J."/>
        </authorList>
    </citation>
    <scope>NUCLEOTIDE SEQUENCE [LARGE SCALE GENOMIC DNA]</scope>
    <source>
        <strain evidence="3">JCM 14306</strain>
    </source>
</reference>
<feature type="region of interest" description="Disordered" evidence="1">
    <location>
        <begin position="1"/>
        <end position="87"/>
    </location>
</feature>
<dbReference type="EMBL" id="BAAANE010000006">
    <property type="protein sequence ID" value="GAA1641503.1"/>
    <property type="molecule type" value="Genomic_DNA"/>
</dbReference>
<dbReference type="Proteomes" id="UP001501319">
    <property type="component" value="Unassembled WGS sequence"/>
</dbReference>
<feature type="compositionally biased region" description="Polar residues" evidence="1">
    <location>
        <begin position="43"/>
        <end position="54"/>
    </location>
</feature>
<gene>
    <name evidence="2" type="ORF">GCM10009744_34280</name>
</gene>
<evidence type="ECO:0000313" key="3">
    <source>
        <dbReference type="Proteomes" id="UP001501319"/>
    </source>
</evidence>
<feature type="compositionally biased region" description="Polar residues" evidence="1">
    <location>
        <begin position="72"/>
        <end position="87"/>
    </location>
</feature>
<sequence>MSAPTPATTAAEIPPSSNPTTGANPIACPATRRSIFPGIGAGNTDNVPTASFTPSLIREPPPVRCDLMASQPDIQRSPTGPTGSPLD</sequence>
<name>A0ABP4RAD4_9ACTN</name>
<organism evidence="2 3">
    <name type="scientific">Kribbella alba</name>
    <dbReference type="NCBI Taxonomy" id="190197"/>
    <lineage>
        <taxon>Bacteria</taxon>
        <taxon>Bacillati</taxon>
        <taxon>Actinomycetota</taxon>
        <taxon>Actinomycetes</taxon>
        <taxon>Propionibacteriales</taxon>
        <taxon>Kribbellaceae</taxon>
        <taxon>Kribbella</taxon>
    </lineage>
</organism>
<evidence type="ECO:0000313" key="2">
    <source>
        <dbReference type="EMBL" id="GAA1641503.1"/>
    </source>
</evidence>
<keyword evidence="3" id="KW-1185">Reference proteome</keyword>
<comment type="caution">
    <text evidence="2">The sequence shown here is derived from an EMBL/GenBank/DDBJ whole genome shotgun (WGS) entry which is preliminary data.</text>
</comment>